<feature type="transmembrane region" description="Helical" evidence="1">
    <location>
        <begin position="65"/>
        <end position="82"/>
    </location>
</feature>
<evidence type="ECO:0000313" key="2">
    <source>
        <dbReference type="EMBL" id="MCZ4279774.1"/>
    </source>
</evidence>
<protein>
    <submittedName>
        <fullName evidence="2">Uncharacterized protein</fullName>
    </submittedName>
</protein>
<sequence length="172" mass="18612">MKSTPTLLLRLVLAFYCVIIGYLLYSGLHALLTLAVRDAFVTGQTAGQSQPDIAAFFAVFSLDDLWVVPGSFIAGFLVFPAYTSARAYKPGRAIWGGVLTCGLAAFLLLLIQLVLLPHFESGYMNEAFLSTLGENLVPPALYALLFAPLGAPLGWLVNKLVYGTGSRSQYWS</sequence>
<feature type="transmembrane region" description="Helical" evidence="1">
    <location>
        <begin position="136"/>
        <end position="157"/>
    </location>
</feature>
<dbReference type="Proteomes" id="UP001069802">
    <property type="component" value="Unassembled WGS sequence"/>
</dbReference>
<feature type="transmembrane region" description="Helical" evidence="1">
    <location>
        <begin position="7"/>
        <end position="25"/>
    </location>
</feature>
<accession>A0ABT4LFB6</accession>
<keyword evidence="1" id="KW-0472">Membrane</keyword>
<proteinExistence type="predicted"/>
<feature type="transmembrane region" description="Helical" evidence="1">
    <location>
        <begin position="94"/>
        <end position="116"/>
    </location>
</feature>
<keyword evidence="1" id="KW-0812">Transmembrane</keyword>
<name>A0ABT4LFB6_9PROT</name>
<evidence type="ECO:0000313" key="3">
    <source>
        <dbReference type="Proteomes" id="UP001069802"/>
    </source>
</evidence>
<keyword evidence="3" id="KW-1185">Reference proteome</keyword>
<keyword evidence="1" id="KW-1133">Transmembrane helix</keyword>
<gene>
    <name evidence="2" type="ORF">O4H49_03220</name>
</gene>
<evidence type="ECO:0000256" key="1">
    <source>
        <dbReference type="SAM" id="Phobius"/>
    </source>
</evidence>
<dbReference type="RefSeq" id="WP_269421971.1">
    <property type="nucleotide sequence ID" value="NZ_JAPWGY010000001.1"/>
</dbReference>
<reference evidence="2" key="1">
    <citation type="submission" date="2022-12" db="EMBL/GenBank/DDBJ databases">
        <title>Bacterial isolates from different developmental stages of Nematostella vectensis.</title>
        <authorList>
            <person name="Fraune S."/>
        </authorList>
    </citation>
    <scope>NUCLEOTIDE SEQUENCE</scope>
    <source>
        <strain evidence="2">G21630-S1</strain>
    </source>
</reference>
<dbReference type="EMBL" id="JAPWGY010000001">
    <property type="protein sequence ID" value="MCZ4279774.1"/>
    <property type="molecule type" value="Genomic_DNA"/>
</dbReference>
<organism evidence="2 3">
    <name type="scientific">Kiloniella laminariae</name>
    <dbReference type="NCBI Taxonomy" id="454162"/>
    <lineage>
        <taxon>Bacteria</taxon>
        <taxon>Pseudomonadati</taxon>
        <taxon>Pseudomonadota</taxon>
        <taxon>Alphaproteobacteria</taxon>
        <taxon>Rhodospirillales</taxon>
        <taxon>Kiloniellaceae</taxon>
        <taxon>Kiloniella</taxon>
    </lineage>
</organism>
<comment type="caution">
    <text evidence="2">The sequence shown here is derived from an EMBL/GenBank/DDBJ whole genome shotgun (WGS) entry which is preliminary data.</text>
</comment>